<keyword evidence="3" id="KW-1185">Reference proteome</keyword>
<dbReference type="Proteomes" id="UP000185725">
    <property type="component" value="Unassembled WGS sequence"/>
</dbReference>
<name>A0A381FBR6_9FLAO</name>
<dbReference type="KEGG" id="cil:EG358_07210"/>
<reference evidence="2 4" key="2">
    <citation type="submission" date="2018-06" db="EMBL/GenBank/DDBJ databases">
        <authorList>
            <consortium name="Pathogen Informatics"/>
            <person name="Doyle S."/>
        </authorList>
    </citation>
    <scope>NUCLEOTIDE SEQUENCE [LARGE SCALE GENOMIC DNA]</scope>
    <source>
        <strain evidence="2 4">NCTC13560</strain>
    </source>
</reference>
<evidence type="ECO:0000313" key="2">
    <source>
        <dbReference type="EMBL" id="SUX43492.1"/>
    </source>
</evidence>
<dbReference type="EMBL" id="UFVS01000001">
    <property type="protein sequence ID" value="SUX43492.1"/>
    <property type="molecule type" value="Genomic_DNA"/>
</dbReference>
<protein>
    <submittedName>
        <fullName evidence="2">Uncharacterized protein</fullName>
    </submittedName>
</protein>
<dbReference type="AlphaFoldDB" id="A0A381FBR6"/>
<evidence type="ECO:0000313" key="1">
    <source>
        <dbReference type="EMBL" id="SIR24574.1"/>
    </source>
</evidence>
<accession>A0A381FBR6</accession>
<sequence>MTTHEKAIQLINDLGIAPKNVAKIINKENPSTDAVYKKIKSQARNKFSVDDYENIKKHILGIADKLKNE</sequence>
<evidence type="ECO:0000313" key="3">
    <source>
        <dbReference type="Proteomes" id="UP000185725"/>
    </source>
</evidence>
<dbReference type="OrthoDB" id="1452761at2"/>
<dbReference type="EMBL" id="FTMF01000015">
    <property type="protein sequence ID" value="SIR24574.1"/>
    <property type="molecule type" value="Genomic_DNA"/>
</dbReference>
<proteinExistence type="predicted"/>
<reference evidence="1 3" key="1">
    <citation type="submission" date="2017-01" db="EMBL/GenBank/DDBJ databases">
        <authorList>
            <person name="Varghese N."/>
            <person name="Submissions S."/>
        </authorList>
    </citation>
    <scope>NUCLEOTIDE SEQUENCE [LARGE SCALE GENOMIC DNA]</scope>
    <source>
        <strain evidence="1 3">ATCC 27950</strain>
    </source>
</reference>
<organism evidence="2 4">
    <name type="scientific">Chryseobacterium indoltheticum</name>
    <dbReference type="NCBI Taxonomy" id="254"/>
    <lineage>
        <taxon>Bacteria</taxon>
        <taxon>Pseudomonadati</taxon>
        <taxon>Bacteroidota</taxon>
        <taxon>Flavobacteriia</taxon>
        <taxon>Flavobacteriales</taxon>
        <taxon>Weeksellaceae</taxon>
        <taxon>Chryseobacterium group</taxon>
        <taxon>Chryseobacterium</taxon>
    </lineage>
</organism>
<dbReference type="Proteomes" id="UP000255231">
    <property type="component" value="Unassembled WGS sequence"/>
</dbReference>
<gene>
    <name evidence="2" type="ORF">NCTC13560_02049</name>
    <name evidence="1" type="ORF">SAMN05421682_115102</name>
</gene>
<dbReference type="RefSeq" id="WP_076562356.1">
    <property type="nucleotide sequence ID" value="NZ_CP033929.1"/>
</dbReference>
<dbReference type="GeneID" id="303673482"/>
<evidence type="ECO:0000313" key="4">
    <source>
        <dbReference type="Proteomes" id="UP000255231"/>
    </source>
</evidence>